<dbReference type="InterPro" id="IPR009023">
    <property type="entry name" value="HMG_CoA_Rdtase_NAD(P)-bd_sf"/>
</dbReference>
<dbReference type="Pfam" id="PF00368">
    <property type="entry name" value="HMG-CoA_red"/>
    <property type="match status" value="1"/>
</dbReference>
<dbReference type="PROSITE" id="PS50065">
    <property type="entry name" value="HMG_COA_REDUCTASE_4"/>
    <property type="match status" value="1"/>
</dbReference>
<evidence type="ECO:0000313" key="3">
    <source>
        <dbReference type="EMBL" id="VZO39681.1"/>
    </source>
</evidence>
<proteinExistence type="inferred from homology"/>
<dbReference type="SUPFAM" id="SSF56542">
    <property type="entry name" value="Substrate-binding domain of HMG-CoA reductase"/>
    <property type="match status" value="1"/>
</dbReference>
<evidence type="ECO:0000313" key="4">
    <source>
        <dbReference type="Proteomes" id="UP000419743"/>
    </source>
</evidence>
<dbReference type="GO" id="GO:0004420">
    <property type="term" value="F:hydroxymethylglutaryl-CoA reductase (NADPH) activity"/>
    <property type="evidence" value="ECO:0007669"/>
    <property type="project" value="InterPro"/>
</dbReference>
<dbReference type="GO" id="GO:0015936">
    <property type="term" value="P:coenzyme A metabolic process"/>
    <property type="evidence" value="ECO:0007669"/>
    <property type="project" value="InterPro"/>
</dbReference>
<comment type="caution">
    <text evidence="3">The sequence shown here is derived from an EMBL/GenBank/DDBJ whole genome shotgun (WGS) entry which is preliminary data.</text>
</comment>
<dbReference type="Gene3D" id="3.90.770.10">
    <property type="entry name" value="3-hydroxy-3-methylglutaryl-coenzyme A Reductase, Chain A, domain 2"/>
    <property type="match status" value="1"/>
</dbReference>
<dbReference type="InterPro" id="IPR023074">
    <property type="entry name" value="HMG_CoA_Rdtase_cat_sf"/>
</dbReference>
<dbReference type="InterPro" id="IPR002202">
    <property type="entry name" value="HMG_CoA_Rdtase"/>
</dbReference>
<organism evidence="3 4">
    <name type="scientific">Occultella aeris</name>
    <dbReference type="NCBI Taxonomy" id="2761496"/>
    <lineage>
        <taxon>Bacteria</taxon>
        <taxon>Bacillati</taxon>
        <taxon>Actinomycetota</taxon>
        <taxon>Actinomycetes</taxon>
        <taxon>Micrococcales</taxon>
        <taxon>Ruaniaceae</taxon>
        <taxon>Occultella</taxon>
    </lineage>
</organism>
<evidence type="ECO:0000256" key="1">
    <source>
        <dbReference type="ARBA" id="ARBA00007661"/>
    </source>
</evidence>
<dbReference type="Proteomes" id="UP000419743">
    <property type="component" value="Unassembled WGS sequence"/>
</dbReference>
<gene>
    <name evidence="3" type="ORF">HALOF300_04375</name>
</gene>
<keyword evidence="2" id="KW-0560">Oxidoreductase</keyword>
<dbReference type="PANTHER" id="PTHR10572:SF24">
    <property type="entry name" value="3-HYDROXY-3-METHYLGLUTARYL-COENZYME A REDUCTASE"/>
    <property type="match status" value="1"/>
</dbReference>
<name>A0A7M4DQD7_9MICO</name>
<protein>
    <submittedName>
        <fullName evidence="3">Hydroxymethylglutaryl-coenzyme A reductase</fullName>
    </submittedName>
</protein>
<dbReference type="PANTHER" id="PTHR10572">
    <property type="entry name" value="3-HYDROXY-3-METHYLGLUTARYL-COENZYME A REDUCTASE"/>
    <property type="match status" value="1"/>
</dbReference>
<dbReference type="PRINTS" id="PR00071">
    <property type="entry name" value="HMGCOARDTASE"/>
</dbReference>
<dbReference type="InterPro" id="IPR009029">
    <property type="entry name" value="HMG_CoA_Rdtase_sub-bd_dom_sf"/>
</dbReference>
<dbReference type="AlphaFoldDB" id="A0A7M4DQD7"/>
<keyword evidence="4" id="KW-1185">Reference proteome</keyword>
<sequence length="362" mass="38504">MTENGAMSESVAAVPMRWVGPIRISGNVLSGEQEVPLATYESPLWPSVGRGARISRLVDGGIATTLVSERMSRSVYFETDGAGVSVRTLAEITGAFAELQDVVAASSRFAQLIDLHSEIAGRLLFLRFEFLTGDASGHNMATLAAERLMSHLMATWPQLRYGSISGNYCSDKKATAVNGILGRGKHVVTEALIPRAIVEKRLRSTPEQIARLNTNKNLVGTILAGGLRSANAHYANMLLGFYLATGQDAANIVEGSQGITQAEVDGGDLYFSCTLPNLIVGTVGNGKGLPFVEENLQRLGCREERAPGENAHRLAALCAASVWCGELSLLAAQTNPGELMAAHVAIERSAGHNADLNTSNQE</sequence>
<evidence type="ECO:0000256" key="2">
    <source>
        <dbReference type="ARBA" id="ARBA00023002"/>
    </source>
</evidence>
<dbReference type="SUPFAM" id="SSF55035">
    <property type="entry name" value="NAD-binding domain of HMG-CoA reductase"/>
    <property type="match status" value="1"/>
</dbReference>
<reference evidence="3 4" key="1">
    <citation type="submission" date="2019-11" db="EMBL/GenBank/DDBJ databases">
        <authorList>
            <person name="Criscuolo A."/>
        </authorList>
    </citation>
    <scope>NUCLEOTIDE SEQUENCE [LARGE SCALE GENOMIC DNA]</scope>
    <source>
        <strain evidence="3">CIP111667</strain>
    </source>
</reference>
<comment type="similarity">
    <text evidence="1">Belongs to the HMG-CoA reductase family.</text>
</comment>
<dbReference type="Gene3D" id="3.30.70.420">
    <property type="entry name" value="Hydroxymethylglutaryl-CoA reductase, class I/II, NAD/NADP-binding domain"/>
    <property type="match status" value="1"/>
</dbReference>
<accession>A0A7M4DQD7</accession>
<dbReference type="EMBL" id="CACRYJ010000061">
    <property type="protein sequence ID" value="VZO39681.1"/>
    <property type="molecule type" value="Genomic_DNA"/>
</dbReference>